<keyword evidence="1" id="KW-0472">Membrane</keyword>
<accession>A0A840WEZ7</accession>
<dbReference type="EMBL" id="JACHDO010000001">
    <property type="protein sequence ID" value="MBB5493983.1"/>
    <property type="molecule type" value="Genomic_DNA"/>
</dbReference>
<sequence>MDRQQNTLSGIPWSLVLALGALALLRPLMSATGVSEAIGSPWAQLGATVLITAAWVAAVVVARVPRPFLTLVCTGVAYGVLTIVVSAALSPFLLGELQGPITNPFAVVSVLLTNALWGAVSGGLALAVRAALGRGPKRG</sequence>
<feature type="transmembrane region" description="Helical" evidence="1">
    <location>
        <begin position="40"/>
        <end position="61"/>
    </location>
</feature>
<dbReference type="AlphaFoldDB" id="A0A840WEZ7"/>
<feature type="transmembrane region" description="Helical" evidence="1">
    <location>
        <begin position="68"/>
        <end position="93"/>
    </location>
</feature>
<gene>
    <name evidence="2" type="ORF">HNR07_005120</name>
</gene>
<keyword evidence="1" id="KW-1133">Transmembrane helix</keyword>
<evidence type="ECO:0000313" key="2">
    <source>
        <dbReference type="EMBL" id="MBB5493983.1"/>
    </source>
</evidence>
<proteinExistence type="predicted"/>
<comment type="caution">
    <text evidence="2">The sequence shown here is derived from an EMBL/GenBank/DDBJ whole genome shotgun (WGS) entry which is preliminary data.</text>
</comment>
<name>A0A840WEZ7_9ACTN</name>
<keyword evidence="1" id="KW-0812">Transmembrane</keyword>
<feature type="transmembrane region" description="Helical" evidence="1">
    <location>
        <begin position="105"/>
        <end position="128"/>
    </location>
</feature>
<evidence type="ECO:0000256" key="1">
    <source>
        <dbReference type="SAM" id="Phobius"/>
    </source>
</evidence>
<dbReference type="RefSeq" id="WP_184367061.1">
    <property type="nucleotide sequence ID" value="NZ_BAAAKM010000071.1"/>
</dbReference>
<keyword evidence="3" id="KW-1185">Reference proteome</keyword>
<evidence type="ECO:0000313" key="3">
    <source>
        <dbReference type="Proteomes" id="UP000579647"/>
    </source>
</evidence>
<organism evidence="2 3">
    <name type="scientific">Nocardiopsis metallicus</name>
    <dbReference type="NCBI Taxonomy" id="179819"/>
    <lineage>
        <taxon>Bacteria</taxon>
        <taxon>Bacillati</taxon>
        <taxon>Actinomycetota</taxon>
        <taxon>Actinomycetes</taxon>
        <taxon>Streptosporangiales</taxon>
        <taxon>Nocardiopsidaceae</taxon>
        <taxon>Nocardiopsis</taxon>
    </lineage>
</organism>
<reference evidence="2 3" key="1">
    <citation type="submission" date="2020-08" db="EMBL/GenBank/DDBJ databases">
        <title>Sequencing the genomes of 1000 actinobacteria strains.</title>
        <authorList>
            <person name="Klenk H.-P."/>
        </authorList>
    </citation>
    <scope>NUCLEOTIDE SEQUENCE [LARGE SCALE GENOMIC DNA]</scope>
    <source>
        <strain evidence="2 3">DSM 44598</strain>
    </source>
</reference>
<dbReference type="Proteomes" id="UP000579647">
    <property type="component" value="Unassembled WGS sequence"/>
</dbReference>
<protein>
    <submittedName>
        <fullName evidence="2">Uncharacterized protein</fullName>
    </submittedName>
</protein>